<dbReference type="EMBL" id="NRDI02000006">
    <property type="protein sequence ID" value="KAI1515263.1"/>
    <property type="molecule type" value="Genomic_DNA"/>
</dbReference>
<dbReference type="Proteomes" id="UP000249757">
    <property type="component" value="Unassembled WGS sequence"/>
</dbReference>
<feature type="region of interest" description="Disordered" evidence="1">
    <location>
        <begin position="27"/>
        <end position="58"/>
    </location>
</feature>
<comment type="caution">
    <text evidence="2">The sequence shown here is derived from an EMBL/GenBank/DDBJ whole genome shotgun (WGS) entry which is preliminary data.</text>
</comment>
<dbReference type="AlphaFoldDB" id="A0A922T117"/>
<accession>A0A922T117</accession>
<keyword evidence="3" id="KW-1185">Reference proteome</keyword>
<gene>
    <name evidence="2" type="ORF">Ptr86124_005264</name>
</gene>
<feature type="region of interest" description="Disordered" evidence="1">
    <location>
        <begin position="1"/>
        <end position="20"/>
    </location>
</feature>
<sequence>MTAAAGSMRRPTGVDEGLGAWDQVYISDKKRPFRPTEAGASPSRLQPDASRSPAANSPLKVWQLRPHTLSWTCLPSASSHAAPRVREPAKTDKQTSNTGKNDATDQAGALRS</sequence>
<protein>
    <submittedName>
        <fullName evidence="2">Uncharacterized protein</fullName>
    </submittedName>
</protein>
<reference evidence="3" key="1">
    <citation type="journal article" date="2022" name="Microb. Genom.">
        <title>A global pangenome for the wheat fungal pathogen Pyrenophora tritici-repentis and prediction of effector protein structural homology.</title>
        <authorList>
            <person name="Moolhuijzen P.M."/>
            <person name="See P.T."/>
            <person name="Shi G."/>
            <person name="Powell H.R."/>
            <person name="Cockram J."/>
            <person name="Jorgensen L.N."/>
            <person name="Benslimane H."/>
            <person name="Strelkov S.E."/>
            <person name="Turner J."/>
            <person name="Liu Z."/>
            <person name="Moffat C.S."/>
        </authorList>
    </citation>
    <scope>NUCLEOTIDE SEQUENCE [LARGE SCALE GENOMIC DNA]</scope>
</reference>
<name>A0A922T117_9PLEO</name>
<proteinExistence type="predicted"/>
<feature type="region of interest" description="Disordered" evidence="1">
    <location>
        <begin position="74"/>
        <end position="112"/>
    </location>
</feature>
<feature type="compositionally biased region" description="Basic and acidic residues" evidence="1">
    <location>
        <begin position="84"/>
        <end position="93"/>
    </location>
</feature>
<evidence type="ECO:0000313" key="3">
    <source>
        <dbReference type="Proteomes" id="UP000249757"/>
    </source>
</evidence>
<evidence type="ECO:0000313" key="2">
    <source>
        <dbReference type="EMBL" id="KAI1515263.1"/>
    </source>
</evidence>
<evidence type="ECO:0000256" key="1">
    <source>
        <dbReference type="SAM" id="MobiDB-lite"/>
    </source>
</evidence>
<organism evidence="2 3">
    <name type="scientific">Pyrenophora tritici-repentis</name>
    <dbReference type="NCBI Taxonomy" id="45151"/>
    <lineage>
        <taxon>Eukaryota</taxon>
        <taxon>Fungi</taxon>
        <taxon>Dikarya</taxon>
        <taxon>Ascomycota</taxon>
        <taxon>Pezizomycotina</taxon>
        <taxon>Dothideomycetes</taxon>
        <taxon>Pleosporomycetidae</taxon>
        <taxon>Pleosporales</taxon>
        <taxon>Pleosporineae</taxon>
        <taxon>Pleosporaceae</taxon>
        <taxon>Pyrenophora</taxon>
    </lineage>
</organism>